<feature type="repeat" description="PPR" evidence="1">
    <location>
        <begin position="165"/>
        <end position="199"/>
    </location>
</feature>
<evidence type="ECO:0000313" key="3">
    <source>
        <dbReference type="EMBL" id="CAF3973741.1"/>
    </source>
</evidence>
<dbReference type="Proteomes" id="UP000677228">
    <property type="component" value="Unassembled WGS sequence"/>
</dbReference>
<dbReference type="InterPro" id="IPR011990">
    <property type="entry name" value="TPR-like_helical_dom_sf"/>
</dbReference>
<dbReference type="FunFam" id="1.25.40.10:FF:000090">
    <property type="entry name" value="Pentatricopeptide repeat-containing protein, chloroplastic"/>
    <property type="match status" value="1"/>
</dbReference>
<comment type="caution">
    <text evidence="3">The sequence shown here is derived from an EMBL/GenBank/DDBJ whole genome shotgun (WGS) entry which is preliminary data.</text>
</comment>
<dbReference type="SUPFAM" id="SSF81901">
    <property type="entry name" value="HCP-like"/>
    <property type="match status" value="1"/>
</dbReference>
<dbReference type="InterPro" id="IPR046849">
    <property type="entry name" value="E2_motif"/>
</dbReference>
<feature type="non-terminal residue" evidence="3">
    <location>
        <position position="478"/>
    </location>
</feature>
<dbReference type="InterPro" id="IPR046960">
    <property type="entry name" value="PPR_At4g14850-like_plant"/>
</dbReference>
<sequence length="478" mass="54856">MVLQKDPWKGKGKSIHMDIMKNNTINKDNLIIQTTLIDMYGKMADVQKAEEIFSKISKKCNVISFGAMMKCYNANGLPEKTIELYEEMIKVKMQPSSVTYTLVFAACGDCVRLGKGESIHMDIMKNNTINKDNLIIQTTLIDMCGKMADVQKAEEIFSKISKKRNVISFGAMMKCYNANGLPKKTIELYEEMIRNDIQLSDGIYILVIDACSMCLSRQKGWLIHHEIMNKNKEMSNIIINNALINMYGKFGDIDNARRIFDSMNKQDIATYNTMINSYGFNGQGLDAIELYRRMRSQERWTPDDKTFVVVLNACSHSGLVDAARKMFYSVDERYRNKFVTTAMVDALARSQHWDEAQSVIENYEKTNERNIVMWITLLGACRTYKEEKKAKEIYDKINEMKNISNNCRASVSVLLANTYASAGKYDKAESIRHKMDDENLKKIPGMTYIEIDGVNHSFYAHDKSHPKSNEIYNELDKL</sequence>
<dbReference type="Gene3D" id="1.25.40.10">
    <property type="entry name" value="Tetratricopeptide repeat domain"/>
    <property type="match status" value="4"/>
</dbReference>
<feature type="repeat" description="PPR" evidence="1">
    <location>
        <begin position="267"/>
        <end position="297"/>
    </location>
</feature>
<organism evidence="3 4">
    <name type="scientific">Didymodactylos carnosus</name>
    <dbReference type="NCBI Taxonomy" id="1234261"/>
    <lineage>
        <taxon>Eukaryota</taxon>
        <taxon>Metazoa</taxon>
        <taxon>Spiralia</taxon>
        <taxon>Gnathifera</taxon>
        <taxon>Rotifera</taxon>
        <taxon>Eurotatoria</taxon>
        <taxon>Bdelloidea</taxon>
        <taxon>Philodinida</taxon>
        <taxon>Philodinidae</taxon>
        <taxon>Didymodactylos</taxon>
    </lineage>
</organism>
<dbReference type="Pfam" id="PF01535">
    <property type="entry name" value="PPR"/>
    <property type="match status" value="4"/>
</dbReference>
<dbReference type="EMBL" id="CAJNOK010012369">
    <property type="protein sequence ID" value="CAF1162067.1"/>
    <property type="molecule type" value="Genomic_DNA"/>
</dbReference>
<feature type="repeat" description="PPR" evidence="1">
    <location>
        <begin position="236"/>
        <end position="266"/>
    </location>
</feature>
<dbReference type="Pfam" id="PF20430">
    <property type="entry name" value="Eplus_motif"/>
    <property type="match status" value="1"/>
</dbReference>
<gene>
    <name evidence="2" type="ORF">OVA965_LOCUS22139</name>
    <name evidence="3" type="ORF">TMI583_LOCUS22854</name>
</gene>
<feature type="repeat" description="PPR" evidence="1">
    <location>
        <begin position="61"/>
        <end position="95"/>
    </location>
</feature>
<dbReference type="Pfam" id="PF13041">
    <property type="entry name" value="PPR_2"/>
    <property type="match status" value="2"/>
</dbReference>
<evidence type="ECO:0000256" key="1">
    <source>
        <dbReference type="PROSITE-ProRule" id="PRU00708"/>
    </source>
</evidence>
<accession>A0A8S2MTC2</accession>
<dbReference type="InterPro" id="IPR002885">
    <property type="entry name" value="PPR_rpt"/>
</dbReference>
<dbReference type="AlphaFoldDB" id="A0A8S2MTC2"/>
<dbReference type="Pfam" id="PF20431">
    <property type="entry name" value="E_motif"/>
    <property type="match status" value="1"/>
</dbReference>
<evidence type="ECO:0000313" key="2">
    <source>
        <dbReference type="EMBL" id="CAF1162067.1"/>
    </source>
</evidence>
<dbReference type="SUPFAM" id="SSF48452">
    <property type="entry name" value="TPR-like"/>
    <property type="match status" value="1"/>
</dbReference>
<dbReference type="PROSITE" id="PS51375">
    <property type="entry name" value="PPR"/>
    <property type="match status" value="4"/>
</dbReference>
<dbReference type="Proteomes" id="UP000682733">
    <property type="component" value="Unassembled WGS sequence"/>
</dbReference>
<dbReference type="NCBIfam" id="TIGR00756">
    <property type="entry name" value="PPR"/>
    <property type="match status" value="4"/>
</dbReference>
<reference evidence="3" key="1">
    <citation type="submission" date="2021-02" db="EMBL/GenBank/DDBJ databases">
        <authorList>
            <person name="Nowell W R."/>
        </authorList>
    </citation>
    <scope>NUCLEOTIDE SEQUENCE</scope>
</reference>
<dbReference type="PANTHER" id="PTHR47926">
    <property type="entry name" value="PENTATRICOPEPTIDE REPEAT-CONTAINING PROTEIN"/>
    <property type="match status" value="1"/>
</dbReference>
<dbReference type="GO" id="GO:0009451">
    <property type="term" value="P:RNA modification"/>
    <property type="evidence" value="ECO:0007669"/>
    <property type="project" value="InterPro"/>
</dbReference>
<name>A0A8S2MTC2_9BILA</name>
<proteinExistence type="predicted"/>
<dbReference type="PANTHER" id="PTHR47926:SF533">
    <property type="entry name" value="DYW DOMAIN-CONTAINING PROTEIN"/>
    <property type="match status" value="1"/>
</dbReference>
<dbReference type="EMBL" id="CAJOBA010033893">
    <property type="protein sequence ID" value="CAF3973741.1"/>
    <property type="molecule type" value="Genomic_DNA"/>
</dbReference>
<dbReference type="InterPro" id="IPR046848">
    <property type="entry name" value="E_motif"/>
</dbReference>
<protein>
    <recommendedName>
        <fullName evidence="5">Pentatricopeptide repeat-containing protein</fullName>
    </recommendedName>
</protein>
<evidence type="ECO:0008006" key="5">
    <source>
        <dbReference type="Google" id="ProtNLM"/>
    </source>
</evidence>
<dbReference type="GO" id="GO:0003723">
    <property type="term" value="F:RNA binding"/>
    <property type="evidence" value="ECO:0007669"/>
    <property type="project" value="InterPro"/>
</dbReference>
<evidence type="ECO:0000313" key="4">
    <source>
        <dbReference type="Proteomes" id="UP000682733"/>
    </source>
</evidence>